<evidence type="ECO:0000313" key="4">
    <source>
        <dbReference type="Proteomes" id="UP000184390"/>
    </source>
</evidence>
<comment type="caution">
    <text evidence="3">The sequence shown here is derived from an EMBL/GenBank/DDBJ whole genome shotgun (WGS) entry which is preliminary data.</text>
</comment>
<name>A0ABY1IKF5_9ACTO</name>
<dbReference type="InterPro" id="IPR001584">
    <property type="entry name" value="Integrase_cat-core"/>
</dbReference>
<feature type="domain" description="Integrase catalytic" evidence="2">
    <location>
        <begin position="2"/>
        <end position="58"/>
    </location>
</feature>
<organism evidence="3 4">
    <name type="scientific">Actinomyces denticolens</name>
    <dbReference type="NCBI Taxonomy" id="52767"/>
    <lineage>
        <taxon>Bacteria</taxon>
        <taxon>Bacillati</taxon>
        <taxon>Actinomycetota</taxon>
        <taxon>Actinomycetes</taxon>
        <taxon>Actinomycetales</taxon>
        <taxon>Actinomycetaceae</taxon>
        <taxon>Actinomyces</taxon>
    </lineage>
</organism>
<dbReference type="SUPFAM" id="SSF53098">
    <property type="entry name" value="Ribonuclease H-like"/>
    <property type="match status" value="1"/>
</dbReference>
<dbReference type="Proteomes" id="UP000184390">
    <property type="component" value="Unassembled WGS sequence"/>
</dbReference>
<dbReference type="Pfam" id="PF13683">
    <property type="entry name" value="rve_3"/>
    <property type="match status" value="1"/>
</dbReference>
<accession>A0ABY1IKF5</accession>
<dbReference type="RefSeq" id="WP_143163913.1">
    <property type="nucleotide sequence ID" value="NZ_FQYL01000021.1"/>
</dbReference>
<gene>
    <name evidence="3" type="ORF">SAMN05216246_1219</name>
</gene>
<feature type="compositionally biased region" description="Acidic residues" evidence="1">
    <location>
        <begin position="69"/>
        <end position="87"/>
    </location>
</feature>
<protein>
    <submittedName>
        <fullName evidence="3">Integrase core domain-containing protein</fullName>
    </submittedName>
</protein>
<sequence>ALAEALNSLYKAELIRNRHYLDANGPWQGIDDVEFATAEWVHWFNTTRPHSAIGMHAPIEHEQAYTPPEDTDTIAEPETEPDSEALDVGEQTTSQPQPATVGAR</sequence>
<evidence type="ECO:0000256" key="1">
    <source>
        <dbReference type="SAM" id="MobiDB-lite"/>
    </source>
</evidence>
<feature type="non-terminal residue" evidence="3">
    <location>
        <position position="1"/>
    </location>
</feature>
<dbReference type="EMBL" id="FQYL01000021">
    <property type="protein sequence ID" value="SHJ30554.1"/>
    <property type="molecule type" value="Genomic_DNA"/>
</dbReference>
<dbReference type="InterPro" id="IPR012337">
    <property type="entry name" value="RNaseH-like_sf"/>
</dbReference>
<keyword evidence="4" id="KW-1185">Reference proteome</keyword>
<feature type="region of interest" description="Disordered" evidence="1">
    <location>
        <begin position="64"/>
        <end position="104"/>
    </location>
</feature>
<reference evidence="3 4" key="1">
    <citation type="submission" date="2016-11" db="EMBL/GenBank/DDBJ databases">
        <authorList>
            <person name="Varghese N."/>
            <person name="Submissions S."/>
        </authorList>
    </citation>
    <scope>NUCLEOTIDE SEQUENCE [LARGE SCALE GENOMIC DNA]</scope>
    <source>
        <strain evidence="3 4">PA</strain>
    </source>
</reference>
<proteinExistence type="predicted"/>
<evidence type="ECO:0000259" key="2">
    <source>
        <dbReference type="Pfam" id="PF13683"/>
    </source>
</evidence>
<evidence type="ECO:0000313" key="3">
    <source>
        <dbReference type="EMBL" id="SHJ30554.1"/>
    </source>
</evidence>